<feature type="region of interest" description="Disordered" evidence="1">
    <location>
        <begin position="408"/>
        <end position="435"/>
    </location>
</feature>
<evidence type="ECO:0000256" key="1">
    <source>
        <dbReference type="SAM" id="MobiDB-lite"/>
    </source>
</evidence>
<dbReference type="EMBL" id="JABFDN010000002">
    <property type="protein sequence ID" value="NPU64938.1"/>
    <property type="molecule type" value="Genomic_DNA"/>
</dbReference>
<proteinExistence type="predicted"/>
<dbReference type="Pfam" id="PF04311">
    <property type="entry name" value="DUF459"/>
    <property type="match status" value="2"/>
</dbReference>
<protein>
    <submittedName>
        <fullName evidence="2">DUF459 domain-containing protein</fullName>
    </submittedName>
</protein>
<dbReference type="Proteomes" id="UP000886476">
    <property type="component" value="Unassembled WGS sequence"/>
</dbReference>
<dbReference type="Gene3D" id="3.40.50.1110">
    <property type="entry name" value="SGNH hydrolase"/>
    <property type="match status" value="1"/>
</dbReference>
<dbReference type="InterPro" id="IPR036514">
    <property type="entry name" value="SGNH_hydro_sf"/>
</dbReference>
<dbReference type="SUPFAM" id="SSF52266">
    <property type="entry name" value="SGNH hydrolase"/>
    <property type="match status" value="1"/>
</dbReference>
<keyword evidence="3" id="KW-1185">Reference proteome</keyword>
<name>A0ABX2C9J4_9BRAD</name>
<feature type="compositionally biased region" description="Basic and acidic residues" evidence="1">
    <location>
        <begin position="182"/>
        <end position="253"/>
    </location>
</feature>
<organism evidence="2 3">
    <name type="scientific">Bradyrhizobium aeschynomenes</name>
    <dbReference type="NCBI Taxonomy" id="2734909"/>
    <lineage>
        <taxon>Bacteria</taxon>
        <taxon>Pseudomonadati</taxon>
        <taxon>Pseudomonadota</taxon>
        <taxon>Alphaproteobacteria</taxon>
        <taxon>Hyphomicrobiales</taxon>
        <taxon>Nitrobacteraceae</taxon>
        <taxon>Bradyrhizobium</taxon>
    </lineage>
</organism>
<feature type="region of interest" description="Disordered" evidence="1">
    <location>
        <begin position="472"/>
        <end position="611"/>
    </location>
</feature>
<feature type="compositionally biased region" description="Pro residues" evidence="1">
    <location>
        <begin position="576"/>
        <end position="586"/>
    </location>
</feature>
<feature type="compositionally biased region" description="Low complexity" evidence="1">
    <location>
        <begin position="537"/>
        <end position="575"/>
    </location>
</feature>
<dbReference type="RefSeq" id="WP_172110033.1">
    <property type="nucleotide sequence ID" value="NZ_JABFDN010000002.1"/>
</dbReference>
<dbReference type="InterPro" id="IPR007407">
    <property type="entry name" value="DUF459"/>
</dbReference>
<feature type="region of interest" description="Disordered" evidence="1">
    <location>
        <begin position="182"/>
        <end position="279"/>
    </location>
</feature>
<gene>
    <name evidence="2" type="ORF">HL667_08040</name>
</gene>
<comment type="caution">
    <text evidence="2">The sequence shown here is derived from an EMBL/GenBank/DDBJ whole genome shotgun (WGS) entry which is preliminary data.</text>
</comment>
<evidence type="ECO:0000313" key="3">
    <source>
        <dbReference type="Proteomes" id="UP000886476"/>
    </source>
</evidence>
<evidence type="ECO:0000313" key="2">
    <source>
        <dbReference type="EMBL" id="NPU64938.1"/>
    </source>
</evidence>
<feature type="compositionally biased region" description="Polar residues" evidence="1">
    <location>
        <begin position="72"/>
        <end position="81"/>
    </location>
</feature>
<reference evidence="2" key="1">
    <citation type="submission" date="2020-05" db="EMBL/GenBank/DDBJ databases">
        <title>Nod-independent and nitrogen-fixing Bradyrhizobium aeschynomene sp. nov. isolated from nodules of Aeschynomene indica.</title>
        <authorList>
            <person name="Zhang Z."/>
        </authorList>
    </citation>
    <scope>NUCLEOTIDE SEQUENCE</scope>
    <source>
        <strain evidence="2">83012</strain>
    </source>
</reference>
<sequence length="611" mass="64446">MSKLKSILKLLNEPGPAVVLAVVIAMLVGITGPASAQFFNFNPFSSPRPAPRGGGGGGGWFGGDFFSPYQPQQPKKVTQDYSKAPPPEKRDNASAPDRNVLVLGDGMADWLAYGLEDAYSEQPDMGVTRRIRTTSGLIKYQPKGEPADWAAAAKGILATERADAIVIMLGLNDRISIREPAVEKTDDKKADKAKKDAKAKPGEPKPGDAKPGEAKSGEAKSGETKAGDAKPGDPKAGDAKPDAKTDTAAKPDSELPQDEVDNDAPAVAAPERTARAPGGLTEFRDERWVELYTKKIEELIAVAKTKGVPVLWVGLPAVRGPKGTADTLFLDSLYRDVAGKTGITYVDVWDGFVDEAGRFLHKGPDFEGQIRQLRSYDGVYFTKPGARKLAHYAEREINRLLAARSTPLELPNEPATPDANAVPGQPAPRPMAGPILPLVASSVGTDQLLGGPGSRPAAVDALASRTLVKGEALSPPAGRADDFAWPRREVGREQAKEPPKELAKPDTPVASTSPAEANPAASGQLPLQQRPKRLTTPAAPGQAAPSQAQQPNPNGQANQNGRGFQEFFGFGAPQQQPAPPPRPPAARNPNGPTRPPAAVGRSAAALDGPIR</sequence>
<feature type="compositionally biased region" description="Basic and acidic residues" evidence="1">
    <location>
        <begin position="479"/>
        <end position="504"/>
    </location>
</feature>
<accession>A0ABX2C9J4</accession>
<feature type="region of interest" description="Disordered" evidence="1">
    <location>
        <begin position="72"/>
        <end position="98"/>
    </location>
</feature>